<evidence type="ECO:0000313" key="1">
    <source>
        <dbReference type="EMBL" id="KAK3926515.1"/>
    </source>
</evidence>
<comment type="caution">
    <text evidence="1">The sequence shown here is derived from an EMBL/GenBank/DDBJ whole genome shotgun (WGS) entry which is preliminary data.</text>
</comment>
<dbReference type="EMBL" id="JAHWGI010001262">
    <property type="protein sequence ID" value="KAK3926516.1"/>
    <property type="molecule type" value="Genomic_DNA"/>
</dbReference>
<name>A0AAE1HS72_9NEOP</name>
<evidence type="ECO:0000313" key="3">
    <source>
        <dbReference type="Proteomes" id="UP001219518"/>
    </source>
</evidence>
<keyword evidence="3" id="KW-1185">Reference proteome</keyword>
<evidence type="ECO:0000313" key="2">
    <source>
        <dbReference type="EMBL" id="KAK3926516.1"/>
    </source>
</evidence>
<proteinExistence type="predicted"/>
<dbReference type="Proteomes" id="UP001219518">
    <property type="component" value="Unassembled WGS sequence"/>
</dbReference>
<protein>
    <submittedName>
        <fullName evidence="1">Nodulation protein NolV</fullName>
    </submittedName>
</protein>
<dbReference type="EMBL" id="JAHWGI010001262">
    <property type="protein sequence ID" value="KAK3926515.1"/>
    <property type="molecule type" value="Genomic_DNA"/>
</dbReference>
<sequence>MSNPSTSTWPVELLLQIPLPSISLWVRSFQALPTCVQPLSTAEPWNVLTSSLKCFIRVACSPTRFPSPWRTWPRREGENPWQQIGGAMGQADKHGDTATTWSVLQFSRFRVTNQWDGLAMGVILRAERQHAYGAVFSTLMLVAH</sequence>
<dbReference type="AlphaFoldDB" id="A0AAE1HS72"/>
<organism evidence="1 3">
    <name type="scientific">Frankliniella fusca</name>
    <dbReference type="NCBI Taxonomy" id="407009"/>
    <lineage>
        <taxon>Eukaryota</taxon>
        <taxon>Metazoa</taxon>
        <taxon>Ecdysozoa</taxon>
        <taxon>Arthropoda</taxon>
        <taxon>Hexapoda</taxon>
        <taxon>Insecta</taxon>
        <taxon>Pterygota</taxon>
        <taxon>Neoptera</taxon>
        <taxon>Paraneoptera</taxon>
        <taxon>Thysanoptera</taxon>
        <taxon>Terebrantia</taxon>
        <taxon>Thripoidea</taxon>
        <taxon>Thripidae</taxon>
        <taxon>Frankliniella</taxon>
    </lineage>
</organism>
<gene>
    <name evidence="1" type="ORF">KUF71_014732</name>
    <name evidence="2" type="ORF">KUF71_014733</name>
</gene>
<accession>A0AAE1HS72</accession>
<reference evidence="1" key="1">
    <citation type="submission" date="2021-07" db="EMBL/GenBank/DDBJ databases">
        <authorList>
            <person name="Catto M.A."/>
            <person name="Jacobson A."/>
            <person name="Kennedy G."/>
            <person name="Labadie P."/>
            <person name="Hunt B.G."/>
            <person name="Srinivasan R."/>
        </authorList>
    </citation>
    <scope>NUCLEOTIDE SEQUENCE</scope>
    <source>
        <strain evidence="1">PL_HMW_Pooled</strain>
        <tissue evidence="1">Head</tissue>
    </source>
</reference>
<reference evidence="1" key="2">
    <citation type="journal article" date="2023" name="BMC Genomics">
        <title>Pest status, molecular evolution, and epigenetic factors derived from the genome assembly of Frankliniella fusca, a thysanopteran phytovirus vector.</title>
        <authorList>
            <person name="Catto M.A."/>
            <person name="Labadie P.E."/>
            <person name="Jacobson A.L."/>
            <person name="Kennedy G.G."/>
            <person name="Srinivasan R."/>
            <person name="Hunt B.G."/>
        </authorList>
    </citation>
    <scope>NUCLEOTIDE SEQUENCE</scope>
    <source>
        <strain evidence="1">PL_HMW_Pooled</strain>
    </source>
</reference>